<dbReference type="EMBL" id="CABVPY010000006">
    <property type="protein sequence ID" value="VWB31153.1"/>
    <property type="molecule type" value="Genomic_DNA"/>
</dbReference>
<protein>
    <submittedName>
        <fullName evidence="1">Uncharacterized protein</fullName>
    </submittedName>
</protein>
<evidence type="ECO:0000313" key="2">
    <source>
        <dbReference type="Proteomes" id="UP000494170"/>
    </source>
</evidence>
<gene>
    <name evidence="1" type="ORF">BLA6863_01335</name>
</gene>
<proteinExistence type="predicted"/>
<dbReference type="Proteomes" id="UP000494170">
    <property type="component" value="Unassembled WGS sequence"/>
</dbReference>
<accession>A0A6P2INQ1</accession>
<dbReference type="AlphaFoldDB" id="A0A6P2INQ1"/>
<reference evidence="1 2" key="1">
    <citation type="submission" date="2019-09" db="EMBL/GenBank/DDBJ databases">
        <authorList>
            <person name="Depoorter E."/>
        </authorList>
    </citation>
    <scope>NUCLEOTIDE SEQUENCE [LARGE SCALE GENOMIC DNA]</scope>
    <source>
        <strain evidence="1">LMG 6863</strain>
    </source>
</reference>
<evidence type="ECO:0000313" key="1">
    <source>
        <dbReference type="EMBL" id="VWB31153.1"/>
    </source>
</evidence>
<sequence>MFVDCKINLPKFGVAGFAILISVNAVADERVHPAKCGIGDECTIIVQNSIPEASRLCQNSPVQMSWSRKSSWTLISCSCDCSDQNNKNWFINGDGLVIGMGVGRYFHRSFFASGLNPMIPDIMASHSMCKPADRTMVDRSSFLLLDKRPSHKSDPYCYDVIYISENKKNIDFFEGGRVIRRSDRDYFYEIGDSERGDLISLVGKVFPVWSSARNQAKQKSLAVLVDRAYLYDRPFFQGDGKSYLIKGDRVNVIGSAENGFVKFRYITRKGRIIEKWLKCEDVNSCEMGK</sequence>
<organism evidence="1 2">
    <name type="scientific">Burkholderia lata (strain ATCC 17760 / DSM 23089 / LMG 22485 / NCIMB 9086 / R18194 / 383)</name>
    <dbReference type="NCBI Taxonomy" id="482957"/>
    <lineage>
        <taxon>Bacteria</taxon>
        <taxon>Pseudomonadati</taxon>
        <taxon>Pseudomonadota</taxon>
        <taxon>Betaproteobacteria</taxon>
        <taxon>Burkholderiales</taxon>
        <taxon>Burkholderiaceae</taxon>
        <taxon>Burkholderia</taxon>
        <taxon>Burkholderia cepacia complex</taxon>
    </lineage>
</organism>
<name>A0A6P2INQ1_BURL3</name>